<dbReference type="InterPro" id="IPR051410">
    <property type="entry name" value="Ferric/Cupric_Reductase"/>
</dbReference>
<reference evidence="11 12" key="1">
    <citation type="journal article" date="2018" name="Front. Microbiol.">
        <title>Genome-Wide Analysis of Corynespora cassiicola Leaf Fall Disease Putative Effectors.</title>
        <authorList>
            <person name="Lopez D."/>
            <person name="Ribeiro S."/>
            <person name="Label P."/>
            <person name="Fumanal B."/>
            <person name="Venisse J.S."/>
            <person name="Kohler A."/>
            <person name="de Oliveira R.R."/>
            <person name="Labutti K."/>
            <person name="Lipzen A."/>
            <person name="Lail K."/>
            <person name="Bauer D."/>
            <person name="Ohm R.A."/>
            <person name="Barry K.W."/>
            <person name="Spatafora J."/>
            <person name="Grigoriev I.V."/>
            <person name="Martin F.M."/>
            <person name="Pujade-Renaud V."/>
        </authorList>
    </citation>
    <scope>NUCLEOTIDE SEQUENCE [LARGE SCALE GENOMIC DNA]</scope>
    <source>
        <strain evidence="11 12">Philippines</strain>
    </source>
</reference>
<dbReference type="AlphaFoldDB" id="A0A2T2P9H8"/>
<dbReference type="Proteomes" id="UP000240883">
    <property type="component" value="Unassembled WGS sequence"/>
</dbReference>
<evidence type="ECO:0000256" key="2">
    <source>
        <dbReference type="ARBA" id="ARBA00022448"/>
    </source>
</evidence>
<keyword evidence="4 8" id="KW-1133">Transmembrane helix</keyword>
<keyword evidence="5" id="KW-0406">Ion transport</keyword>
<keyword evidence="2" id="KW-0813">Transport</keyword>
<dbReference type="SUPFAM" id="SSF52343">
    <property type="entry name" value="Ferredoxin reductase-like, C-terminal NADP-linked domain"/>
    <property type="match status" value="1"/>
</dbReference>
<protein>
    <recommendedName>
        <fullName evidence="10">FAD-binding FR-type domain-containing protein</fullName>
    </recommendedName>
</protein>
<feature type="transmembrane region" description="Helical" evidence="8">
    <location>
        <begin position="356"/>
        <end position="378"/>
    </location>
</feature>
<dbReference type="InterPro" id="IPR013130">
    <property type="entry name" value="Fe3_Rdtase_TM_dom"/>
</dbReference>
<evidence type="ECO:0000256" key="5">
    <source>
        <dbReference type="ARBA" id="ARBA00023065"/>
    </source>
</evidence>
<evidence type="ECO:0000259" key="10">
    <source>
        <dbReference type="PROSITE" id="PS51384"/>
    </source>
</evidence>
<dbReference type="PROSITE" id="PS51384">
    <property type="entry name" value="FAD_FR"/>
    <property type="match status" value="1"/>
</dbReference>
<dbReference type="GO" id="GO:0005886">
    <property type="term" value="C:plasma membrane"/>
    <property type="evidence" value="ECO:0007669"/>
    <property type="project" value="TreeGrafter"/>
</dbReference>
<dbReference type="InterPro" id="IPR017927">
    <property type="entry name" value="FAD-bd_FR_type"/>
</dbReference>
<accession>A0A2T2P9H8</accession>
<evidence type="ECO:0000256" key="9">
    <source>
        <dbReference type="SAM" id="SignalP"/>
    </source>
</evidence>
<dbReference type="Pfam" id="PF00175">
    <property type="entry name" value="NAD_binding_1"/>
    <property type="match status" value="1"/>
</dbReference>
<dbReference type="GO" id="GO:0006879">
    <property type="term" value="P:intracellular iron ion homeostasis"/>
    <property type="evidence" value="ECO:0007669"/>
    <property type="project" value="TreeGrafter"/>
</dbReference>
<feature type="transmembrane region" description="Helical" evidence="8">
    <location>
        <begin position="385"/>
        <end position="407"/>
    </location>
</feature>
<comment type="subcellular location">
    <subcellularLocation>
        <location evidence="1">Membrane</location>
        <topology evidence="1">Multi-pass membrane protein</topology>
    </subcellularLocation>
</comment>
<evidence type="ECO:0000256" key="1">
    <source>
        <dbReference type="ARBA" id="ARBA00004141"/>
    </source>
</evidence>
<feature type="transmembrane region" description="Helical" evidence="8">
    <location>
        <begin position="179"/>
        <end position="200"/>
    </location>
</feature>
<dbReference type="Gene3D" id="3.40.50.80">
    <property type="entry name" value="Nucleotide-binding domain of ferredoxin-NADP reductase (FNR) module"/>
    <property type="match status" value="1"/>
</dbReference>
<dbReference type="InterPro" id="IPR039261">
    <property type="entry name" value="FNR_nucleotide-bd"/>
</dbReference>
<dbReference type="InterPro" id="IPR013112">
    <property type="entry name" value="FAD-bd_8"/>
</dbReference>
<evidence type="ECO:0000256" key="3">
    <source>
        <dbReference type="ARBA" id="ARBA00022692"/>
    </source>
</evidence>
<dbReference type="PANTHER" id="PTHR32361:SF9">
    <property type="entry name" value="FERRIC REDUCTASE TRANSMEMBRANE COMPONENT 3-RELATED"/>
    <property type="match status" value="1"/>
</dbReference>
<keyword evidence="6 8" id="KW-0472">Membrane</keyword>
<evidence type="ECO:0000256" key="7">
    <source>
        <dbReference type="ARBA" id="ARBA00023180"/>
    </source>
</evidence>
<feature type="transmembrane region" description="Helical" evidence="8">
    <location>
        <begin position="317"/>
        <end position="336"/>
    </location>
</feature>
<dbReference type="InterPro" id="IPR001433">
    <property type="entry name" value="OxRdtase_FAD/NAD-bd"/>
</dbReference>
<feature type="transmembrane region" description="Helical" evidence="8">
    <location>
        <begin position="278"/>
        <end position="296"/>
    </location>
</feature>
<keyword evidence="9" id="KW-0732">Signal</keyword>
<organism evidence="11 12">
    <name type="scientific">Corynespora cassiicola Philippines</name>
    <dbReference type="NCBI Taxonomy" id="1448308"/>
    <lineage>
        <taxon>Eukaryota</taxon>
        <taxon>Fungi</taxon>
        <taxon>Dikarya</taxon>
        <taxon>Ascomycota</taxon>
        <taxon>Pezizomycotina</taxon>
        <taxon>Dothideomycetes</taxon>
        <taxon>Pleosporomycetidae</taxon>
        <taxon>Pleosporales</taxon>
        <taxon>Corynesporascaceae</taxon>
        <taxon>Corynespora</taxon>
    </lineage>
</organism>
<evidence type="ECO:0000256" key="6">
    <source>
        <dbReference type="ARBA" id="ARBA00023136"/>
    </source>
</evidence>
<feature type="transmembrane region" description="Helical" evidence="8">
    <location>
        <begin position="240"/>
        <end position="258"/>
    </location>
</feature>
<dbReference type="Pfam" id="PF08022">
    <property type="entry name" value="FAD_binding_8"/>
    <property type="match status" value="1"/>
</dbReference>
<dbReference type="SFLD" id="SFLDG01168">
    <property type="entry name" value="Ferric_reductase_subgroup_(FRE"/>
    <property type="match status" value="1"/>
</dbReference>
<dbReference type="STRING" id="1448308.A0A2T2P9H8"/>
<dbReference type="GO" id="GO:0006826">
    <property type="term" value="P:iron ion transport"/>
    <property type="evidence" value="ECO:0007669"/>
    <property type="project" value="TreeGrafter"/>
</dbReference>
<dbReference type="GO" id="GO:0015677">
    <property type="term" value="P:copper ion import"/>
    <property type="evidence" value="ECO:0007669"/>
    <property type="project" value="TreeGrafter"/>
</dbReference>
<evidence type="ECO:0000256" key="4">
    <source>
        <dbReference type="ARBA" id="ARBA00022989"/>
    </source>
</evidence>
<gene>
    <name evidence="11" type="ORF">BS50DRAFT_539489</name>
</gene>
<keyword evidence="3 8" id="KW-0812">Transmembrane</keyword>
<dbReference type="EMBL" id="KZ678128">
    <property type="protein sequence ID" value="PSN74311.1"/>
    <property type="molecule type" value="Genomic_DNA"/>
</dbReference>
<evidence type="ECO:0000256" key="8">
    <source>
        <dbReference type="SAM" id="Phobius"/>
    </source>
</evidence>
<evidence type="ECO:0000313" key="12">
    <source>
        <dbReference type="Proteomes" id="UP000240883"/>
    </source>
</evidence>
<keyword evidence="12" id="KW-1185">Reference proteome</keyword>
<evidence type="ECO:0000313" key="11">
    <source>
        <dbReference type="EMBL" id="PSN74311.1"/>
    </source>
</evidence>
<dbReference type="CDD" id="cd06186">
    <property type="entry name" value="NOX_Duox_like_FAD_NADP"/>
    <property type="match status" value="1"/>
</dbReference>
<feature type="chain" id="PRO_5015729271" description="FAD-binding FR-type domain-containing protein" evidence="9">
    <location>
        <begin position="22"/>
        <end position="719"/>
    </location>
</feature>
<dbReference type="PANTHER" id="PTHR32361">
    <property type="entry name" value="FERRIC/CUPRIC REDUCTASE TRANSMEMBRANE COMPONENT"/>
    <property type="match status" value="1"/>
</dbReference>
<proteinExistence type="predicted"/>
<dbReference type="OrthoDB" id="167398at2759"/>
<sequence length="719" mass="80262">MRVVHCILLWSVAITAHTSQGRTRHGLVGYPIKMYDPPCAYGCRDTVSGYMLECEDAGMGGGHSHHSDMEMEAPSPQCYATNDFFLQTLAWCISTHCKDVAVADLEDYWVTDVVGRAANQPIPKYSYQQALARVMEPPTTVADPEQVLNFTSLVDEESYLANYNGDWVFDIVEATSQRYGLVLLLTCTIVPIGFSLLRFIPLSKSIVAKFYAYLIDPPVFGRHHAVPVLGLVIIPTRGQALFIAYIWIVNIVLSAVGYRIANPNSWYTSTEEQLTSFIGNRVGLLSFANLVLTVLYSSRNNVLLYLTNWSHSTFLLIHRWIAVICTIQACLHSAIWLRLYINMGEESYETETKEKYWIWGIVATLCLSILIPLSVVPIRQKAYELFLASHIILSIFVLVGSLLHIWYRFTWQWGYETWIYIAFAIWGFDRFLARPLRIARNGVKRAYVTAIDEDYLKVTVPGVEASGHVYLYFPGLTWRFWENHPFSVASISGQGTSHVLRPASSESKPNSLSDEFEKTKATVQTHPASISERELGITFYVRRMGGLTASLAKLAVSEKSTTVLVESSYGPEQMSVALSPTARPSFNYPNRILIAGGVGITAMIPFLDDANTVAPPIGATKLLWGVRTESLVLSMEELLNQQDKRQGGRAQWGNVDVTVSIGERFDLRRILETELSGLQGGTTIVVCGPGRMADEVRVVVASLGRNGATVRLSEESFSW</sequence>
<dbReference type="Pfam" id="PF01794">
    <property type="entry name" value="Ferric_reduct"/>
    <property type="match status" value="1"/>
</dbReference>
<feature type="domain" description="FAD-binding FR-type" evidence="10">
    <location>
        <begin position="380"/>
        <end position="575"/>
    </location>
</feature>
<dbReference type="SFLD" id="SFLDS00052">
    <property type="entry name" value="Ferric_Reductase_Domain"/>
    <property type="match status" value="1"/>
</dbReference>
<feature type="signal peptide" evidence="9">
    <location>
        <begin position="1"/>
        <end position="21"/>
    </location>
</feature>
<name>A0A2T2P9H8_CORCC</name>
<dbReference type="GO" id="GO:0000293">
    <property type="term" value="F:ferric-chelate reductase activity"/>
    <property type="evidence" value="ECO:0007669"/>
    <property type="project" value="TreeGrafter"/>
</dbReference>
<keyword evidence="7" id="KW-0325">Glycoprotein</keyword>